<feature type="chain" id="PRO_5040721492" evidence="1">
    <location>
        <begin position="22"/>
        <end position="117"/>
    </location>
</feature>
<feature type="signal peptide" evidence="1">
    <location>
        <begin position="1"/>
        <end position="21"/>
    </location>
</feature>
<dbReference type="GeneID" id="80890148"/>
<proteinExistence type="predicted"/>
<keyword evidence="1" id="KW-0732">Signal</keyword>
<evidence type="ECO:0000313" key="3">
    <source>
        <dbReference type="Proteomes" id="UP001144673"/>
    </source>
</evidence>
<dbReference type="KEGG" id="amus:LMH87_002989"/>
<sequence>MINTMTKLFALAALAVSSATASDVYTTFSGQNGDIAPNFDISNTGCFAAEGATMVSFSQAGGSTFNGPYCLSAWKDGACPGDATAKQGFSSLHSGTKYMLNDDMSFTGSYKWSPEGC</sequence>
<organism evidence="2 3">
    <name type="scientific">Akanthomyces muscarius</name>
    <name type="common">Entomopathogenic fungus</name>
    <name type="synonym">Lecanicillium muscarium</name>
    <dbReference type="NCBI Taxonomy" id="2231603"/>
    <lineage>
        <taxon>Eukaryota</taxon>
        <taxon>Fungi</taxon>
        <taxon>Dikarya</taxon>
        <taxon>Ascomycota</taxon>
        <taxon>Pezizomycotina</taxon>
        <taxon>Sordariomycetes</taxon>
        <taxon>Hypocreomycetidae</taxon>
        <taxon>Hypocreales</taxon>
        <taxon>Cordycipitaceae</taxon>
        <taxon>Akanthomyces</taxon>
    </lineage>
</organism>
<evidence type="ECO:0000313" key="2">
    <source>
        <dbReference type="EMBL" id="KAJ4148524.1"/>
    </source>
</evidence>
<protein>
    <submittedName>
        <fullName evidence="2">Uncharacterized protein</fullName>
    </submittedName>
</protein>
<reference evidence="2" key="1">
    <citation type="journal article" date="2023" name="Access Microbiol">
        <title>De-novo genome assembly for Akanthomyces muscarius, a biocontrol agent of insect agricultural pests.</title>
        <authorList>
            <person name="Erdos Z."/>
            <person name="Studholme D.J."/>
            <person name="Raymond B."/>
            <person name="Sharma M."/>
        </authorList>
    </citation>
    <scope>NUCLEOTIDE SEQUENCE</scope>
    <source>
        <strain evidence="2">Ve6</strain>
    </source>
</reference>
<dbReference type="EMBL" id="JAJHUN010000010">
    <property type="protein sequence ID" value="KAJ4148524.1"/>
    <property type="molecule type" value="Genomic_DNA"/>
</dbReference>
<gene>
    <name evidence="2" type="ORF">LMH87_002989</name>
</gene>
<name>A0A9W8UK08_AKAMU</name>
<keyword evidence="3" id="KW-1185">Reference proteome</keyword>
<accession>A0A9W8UK08</accession>
<dbReference type="AlphaFoldDB" id="A0A9W8UK08"/>
<dbReference type="Proteomes" id="UP001144673">
    <property type="component" value="Chromosome 3"/>
</dbReference>
<dbReference type="RefSeq" id="XP_056051465.1">
    <property type="nucleotide sequence ID" value="XM_056194537.1"/>
</dbReference>
<comment type="caution">
    <text evidence="2">The sequence shown here is derived from an EMBL/GenBank/DDBJ whole genome shotgun (WGS) entry which is preliminary data.</text>
</comment>
<evidence type="ECO:0000256" key="1">
    <source>
        <dbReference type="SAM" id="SignalP"/>
    </source>
</evidence>